<keyword evidence="3" id="KW-1185">Reference proteome</keyword>
<keyword evidence="1" id="KW-1133">Transmembrane helix</keyword>
<organism evidence="2 3">
    <name type="scientific">Lupinus angustifolius</name>
    <name type="common">Narrow-leaved blue lupine</name>
    <dbReference type="NCBI Taxonomy" id="3871"/>
    <lineage>
        <taxon>Eukaryota</taxon>
        <taxon>Viridiplantae</taxon>
        <taxon>Streptophyta</taxon>
        <taxon>Embryophyta</taxon>
        <taxon>Tracheophyta</taxon>
        <taxon>Spermatophyta</taxon>
        <taxon>Magnoliopsida</taxon>
        <taxon>eudicotyledons</taxon>
        <taxon>Gunneridae</taxon>
        <taxon>Pentapetalae</taxon>
        <taxon>rosids</taxon>
        <taxon>fabids</taxon>
        <taxon>Fabales</taxon>
        <taxon>Fabaceae</taxon>
        <taxon>Papilionoideae</taxon>
        <taxon>50 kb inversion clade</taxon>
        <taxon>genistoids sensu lato</taxon>
        <taxon>core genistoids</taxon>
        <taxon>Genisteae</taxon>
        <taxon>Lupinus</taxon>
    </lineage>
</organism>
<evidence type="ECO:0000313" key="3">
    <source>
        <dbReference type="Proteomes" id="UP000188354"/>
    </source>
</evidence>
<dbReference type="AlphaFoldDB" id="A0A4P1R2Z4"/>
<protein>
    <submittedName>
        <fullName evidence="2">Uncharacterized protein</fullName>
    </submittedName>
</protein>
<proteinExistence type="predicted"/>
<gene>
    <name evidence="2" type="ORF">TanjilG_27510</name>
</gene>
<keyword evidence="1" id="KW-0472">Membrane</keyword>
<dbReference type="EMBL" id="CM007372">
    <property type="protein sequence ID" value="OIW00259.1"/>
    <property type="molecule type" value="Genomic_DNA"/>
</dbReference>
<evidence type="ECO:0000256" key="1">
    <source>
        <dbReference type="SAM" id="Phobius"/>
    </source>
</evidence>
<dbReference type="Proteomes" id="UP000188354">
    <property type="component" value="Chromosome LG12"/>
</dbReference>
<evidence type="ECO:0000313" key="2">
    <source>
        <dbReference type="EMBL" id="OIW00259.1"/>
    </source>
</evidence>
<feature type="transmembrane region" description="Helical" evidence="1">
    <location>
        <begin position="187"/>
        <end position="208"/>
    </location>
</feature>
<reference evidence="2 3" key="1">
    <citation type="journal article" date="2017" name="Plant Biotechnol. J.">
        <title>A comprehensive draft genome sequence for lupin (Lupinus angustifolius), an emerging health food: insights into plant-microbe interactions and legume evolution.</title>
        <authorList>
            <person name="Hane J.K."/>
            <person name="Ming Y."/>
            <person name="Kamphuis L.G."/>
            <person name="Nelson M.N."/>
            <person name="Garg G."/>
            <person name="Atkins C.A."/>
            <person name="Bayer P.E."/>
            <person name="Bravo A."/>
            <person name="Bringans S."/>
            <person name="Cannon S."/>
            <person name="Edwards D."/>
            <person name="Foley R."/>
            <person name="Gao L.L."/>
            <person name="Harrison M.J."/>
            <person name="Huang W."/>
            <person name="Hurgobin B."/>
            <person name="Li S."/>
            <person name="Liu C.W."/>
            <person name="McGrath A."/>
            <person name="Morahan G."/>
            <person name="Murray J."/>
            <person name="Weller J."/>
            <person name="Jian J."/>
            <person name="Singh K.B."/>
        </authorList>
    </citation>
    <scope>NUCLEOTIDE SEQUENCE [LARGE SCALE GENOMIC DNA]</scope>
    <source>
        <strain evidence="3">cv. Tanjil</strain>
        <tissue evidence="2">Whole plant</tissue>
    </source>
</reference>
<sequence length="219" mass="24908">MKSFKIKGKETEELKQLYNNLQQYWDTLIQSKHPRKFSSPLYSDTIKTIELQDNSPRYLMSMLQQDQEPCMTRTNDDAAQEILQDRLEAVKSGGFKGRRLFDSDVSPHCEEVRSVSSFYSYDDEYESSGSKEQEEHHCTSECRYSSSSSCDLLDASVVKDMMAKAVEEMDNVATIVAETRVVGIRRYAVLFGLLAFVFLLISICMSGGCCDDHDVLVPT</sequence>
<name>A0A4P1R2Z4_LUPAN</name>
<accession>A0A4P1R2Z4</accession>
<keyword evidence="1" id="KW-0812">Transmembrane</keyword>
<dbReference type="Gramene" id="OIW00259">
    <property type="protein sequence ID" value="OIW00259"/>
    <property type="gene ID" value="TanjilG_27510"/>
</dbReference>